<evidence type="ECO:0000256" key="3">
    <source>
        <dbReference type="ARBA" id="ARBA00012462"/>
    </source>
</evidence>
<dbReference type="Gene3D" id="3.40.50.200">
    <property type="entry name" value="Peptidase S8/S53 domain"/>
    <property type="match status" value="2"/>
</dbReference>
<keyword evidence="7 8" id="KW-0720">Serine protease</keyword>
<dbReference type="InterPro" id="IPR048383">
    <property type="entry name" value="TPPII_Ig-like-1"/>
</dbReference>
<feature type="domain" description="Tripeptidyl peptidase II second Ig-like" evidence="10">
    <location>
        <begin position="817"/>
        <end position="989"/>
    </location>
</feature>
<dbReference type="PRINTS" id="PR00723">
    <property type="entry name" value="SUBTILISIN"/>
</dbReference>
<evidence type="ECO:0000313" key="13">
    <source>
        <dbReference type="EMBL" id="KNE71671.1"/>
    </source>
</evidence>
<dbReference type="eggNOG" id="KOG1114">
    <property type="taxonomic scope" value="Eukaryota"/>
</dbReference>
<keyword evidence="4" id="KW-0031">Aminopeptidase</keyword>
<dbReference type="GO" id="GO:0005829">
    <property type="term" value="C:cytosol"/>
    <property type="evidence" value="ECO:0007669"/>
    <property type="project" value="TreeGrafter"/>
</dbReference>
<dbReference type="InterPro" id="IPR036852">
    <property type="entry name" value="Peptidase_S8/S53_dom_sf"/>
</dbReference>
<dbReference type="GO" id="GO:0008240">
    <property type="term" value="F:tripeptidyl-peptidase activity"/>
    <property type="evidence" value="ECO:0007669"/>
    <property type="project" value="UniProtKB-EC"/>
</dbReference>
<evidence type="ECO:0000259" key="9">
    <source>
        <dbReference type="Pfam" id="PF00082"/>
    </source>
</evidence>
<protein>
    <recommendedName>
        <fullName evidence="3">tripeptidyl-peptidase II</fullName>
        <ecNumber evidence="3">3.4.14.10</ecNumber>
    </recommendedName>
</protein>
<dbReference type="PANTHER" id="PTHR43806:SF14">
    <property type="entry name" value="TRIPEPTIDYL-PEPTIDASE 2"/>
    <property type="match status" value="1"/>
</dbReference>
<proteinExistence type="inferred from homology"/>
<evidence type="ECO:0000256" key="8">
    <source>
        <dbReference type="PROSITE-ProRule" id="PRU01240"/>
    </source>
</evidence>
<dbReference type="Proteomes" id="UP000054350">
    <property type="component" value="Unassembled WGS sequence"/>
</dbReference>
<dbReference type="GO" id="GO:0006508">
    <property type="term" value="P:proteolysis"/>
    <property type="evidence" value="ECO:0007669"/>
    <property type="project" value="UniProtKB-KW"/>
</dbReference>
<dbReference type="InterPro" id="IPR022229">
    <property type="entry name" value="TPPII_Ig-like-2"/>
</dbReference>
<gene>
    <name evidence="13" type="ORF">AMAG_16225</name>
</gene>
<comment type="catalytic activity">
    <reaction evidence="1">
        <text>Release of an N-terminal tripeptide from a polypeptide.</text>
        <dbReference type="EC" id="3.4.14.10"/>
    </reaction>
</comment>
<dbReference type="Pfam" id="PF21316">
    <property type="entry name" value="TPPII_GBD"/>
    <property type="match status" value="1"/>
</dbReference>
<evidence type="ECO:0000256" key="5">
    <source>
        <dbReference type="ARBA" id="ARBA00022670"/>
    </source>
</evidence>
<evidence type="ECO:0000256" key="7">
    <source>
        <dbReference type="ARBA" id="ARBA00022825"/>
    </source>
</evidence>
<dbReference type="InterPro" id="IPR000209">
    <property type="entry name" value="Peptidase_S8/S53_dom"/>
</dbReference>
<dbReference type="EMBL" id="GG745373">
    <property type="protein sequence ID" value="KNE71671.1"/>
    <property type="molecule type" value="Genomic_DNA"/>
</dbReference>
<dbReference type="EC" id="3.4.14.10" evidence="3"/>
<evidence type="ECO:0000259" key="11">
    <source>
        <dbReference type="Pfam" id="PF21223"/>
    </source>
</evidence>
<dbReference type="Pfam" id="PF00082">
    <property type="entry name" value="Peptidase_S8"/>
    <property type="match status" value="1"/>
</dbReference>
<feature type="active site" description="Charge relay system" evidence="8">
    <location>
        <position position="43"/>
    </location>
</feature>
<evidence type="ECO:0000259" key="12">
    <source>
        <dbReference type="Pfam" id="PF21316"/>
    </source>
</evidence>
<keyword evidence="6 8" id="KW-0378">Hydrolase</keyword>
<dbReference type="InterPro" id="IPR046939">
    <property type="entry name" value="TPPII_C_sf"/>
</dbReference>
<keyword evidence="14" id="KW-1185">Reference proteome</keyword>
<dbReference type="InterPro" id="IPR015500">
    <property type="entry name" value="Peptidase_S8_subtilisin-rel"/>
</dbReference>
<dbReference type="InterPro" id="IPR050131">
    <property type="entry name" value="Peptidase_S8_subtilisin-like"/>
</dbReference>
<dbReference type="Gene3D" id="2.60.40.3170">
    <property type="match status" value="1"/>
</dbReference>
<reference evidence="13 14" key="1">
    <citation type="submission" date="2009-11" db="EMBL/GenBank/DDBJ databases">
        <title>Annotation of Allomyces macrogynus ATCC 38327.</title>
        <authorList>
            <consortium name="The Broad Institute Genome Sequencing Platform"/>
            <person name="Russ C."/>
            <person name="Cuomo C."/>
            <person name="Burger G."/>
            <person name="Gray M.W."/>
            <person name="Holland P.W.H."/>
            <person name="King N."/>
            <person name="Lang F.B.F."/>
            <person name="Roger A.J."/>
            <person name="Ruiz-Trillo I."/>
            <person name="Young S.K."/>
            <person name="Zeng Q."/>
            <person name="Gargeya S."/>
            <person name="Fitzgerald M."/>
            <person name="Haas B."/>
            <person name="Abouelleil A."/>
            <person name="Alvarado L."/>
            <person name="Arachchi H.M."/>
            <person name="Berlin A."/>
            <person name="Chapman S.B."/>
            <person name="Gearin G."/>
            <person name="Goldberg J."/>
            <person name="Griggs A."/>
            <person name="Gujja S."/>
            <person name="Hansen M."/>
            <person name="Heiman D."/>
            <person name="Howarth C."/>
            <person name="Larimer J."/>
            <person name="Lui A."/>
            <person name="MacDonald P.J.P."/>
            <person name="McCowen C."/>
            <person name="Montmayeur A."/>
            <person name="Murphy C."/>
            <person name="Neiman D."/>
            <person name="Pearson M."/>
            <person name="Priest M."/>
            <person name="Roberts A."/>
            <person name="Saif S."/>
            <person name="Shea T."/>
            <person name="Sisk P."/>
            <person name="Stolte C."/>
            <person name="Sykes S."/>
            <person name="Wortman J."/>
            <person name="Nusbaum C."/>
            <person name="Birren B."/>
        </authorList>
    </citation>
    <scope>NUCLEOTIDE SEQUENCE [LARGE SCALE GENOMIC DNA]</scope>
    <source>
        <strain evidence="13 14">ATCC 38327</strain>
    </source>
</reference>
<evidence type="ECO:0000259" key="10">
    <source>
        <dbReference type="Pfam" id="PF12580"/>
    </source>
</evidence>
<dbReference type="VEuPathDB" id="FungiDB:AMAG_16225"/>
<dbReference type="GO" id="GO:0004252">
    <property type="term" value="F:serine-type endopeptidase activity"/>
    <property type="evidence" value="ECO:0007669"/>
    <property type="project" value="UniProtKB-UniRule"/>
</dbReference>
<reference evidence="14" key="2">
    <citation type="submission" date="2009-11" db="EMBL/GenBank/DDBJ databases">
        <title>The Genome Sequence of Allomyces macrogynus strain ATCC 38327.</title>
        <authorList>
            <consortium name="The Broad Institute Genome Sequencing Platform"/>
            <person name="Russ C."/>
            <person name="Cuomo C."/>
            <person name="Shea T."/>
            <person name="Young S.K."/>
            <person name="Zeng Q."/>
            <person name="Koehrsen M."/>
            <person name="Haas B."/>
            <person name="Borodovsky M."/>
            <person name="Guigo R."/>
            <person name="Alvarado L."/>
            <person name="Berlin A."/>
            <person name="Borenstein D."/>
            <person name="Chen Z."/>
            <person name="Engels R."/>
            <person name="Freedman E."/>
            <person name="Gellesch M."/>
            <person name="Goldberg J."/>
            <person name="Griggs A."/>
            <person name="Gujja S."/>
            <person name="Heiman D."/>
            <person name="Hepburn T."/>
            <person name="Howarth C."/>
            <person name="Jen D."/>
            <person name="Larson L."/>
            <person name="Lewis B."/>
            <person name="Mehta T."/>
            <person name="Park D."/>
            <person name="Pearson M."/>
            <person name="Roberts A."/>
            <person name="Saif S."/>
            <person name="Shenoy N."/>
            <person name="Sisk P."/>
            <person name="Stolte C."/>
            <person name="Sykes S."/>
            <person name="Walk T."/>
            <person name="White J."/>
            <person name="Yandava C."/>
            <person name="Burger G."/>
            <person name="Gray M.W."/>
            <person name="Holland P.W.H."/>
            <person name="King N."/>
            <person name="Lang F.B.F."/>
            <person name="Roger A.J."/>
            <person name="Ruiz-Trillo I."/>
            <person name="Lander E."/>
            <person name="Nusbaum C."/>
        </authorList>
    </citation>
    <scope>NUCLEOTIDE SEQUENCE [LARGE SCALE GENOMIC DNA]</scope>
    <source>
        <strain evidence="14">ATCC 38327</strain>
    </source>
</reference>
<dbReference type="PANTHER" id="PTHR43806">
    <property type="entry name" value="PEPTIDASE S8"/>
    <property type="match status" value="1"/>
</dbReference>
<feature type="domain" description="Tripeptidyl-peptidase II first Ig-like" evidence="11">
    <location>
        <begin position="585"/>
        <end position="663"/>
    </location>
</feature>
<feature type="domain" description="Tripeptidyl-peptidase II galactose-binding" evidence="12">
    <location>
        <begin position="686"/>
        <end position="777"/>
    </location>
</feature>
<comment type="similarity">
    <text evidence="2 8">Belongs to the peptidase S8 family.</text>
</comment>
<feature type="active site" description="Charge relay system" evidence="8">
    <location>
        <position position="260"/>
    </location>
</feature>
<evidence type="ECO:0000256" key="6">
    <source>
        <dbReference type="ARBA" id="ARBA00022801"/>
    </source>
</evidence>
<evidence type="ECO:0000256" key="2">
    <source>
        <dbReference type="ARBA" id="ARBA00011073"/>
    </source>
</evidence>
<dbReference type="GO" id="GO:0004177">
    <property type="term" value="F:aminopeptidase activity"/>
    <property type="evidence" value="ECO:0007669"/>
    <property type="project" value="UniProtKB-KW"/>
</dbReference>
<dbReference type="Pfam" id="PF21223">
    <property type="entry name" value="TPPII_Ig-like-1"/>
    <property type="match status" value="1"/>
</dbReference>
<dbReference type="PROSITE" id="PS00138">
    <property type="entry name" value="SUBTILASE_SER"/>
    <property type="match status" value="1"/>
</dbReference>
<keyword evidence="5 8" id="KW-0645">Protease</keyword>
<dbReference type="InterPro" id="IPR048384">
    <property type="entry name" value="TPPII_GBD"/>
</dbReference>
<feature type="active site" description="Charge relay system" evidence="8">
    <location>
        <position position="447"/>
    </location>
</feature>
<dbReference type="Gene3D" id="1.25.40.710">
    <property type="match status" value="1"/>
</dbReference>
<dbReference type="SUPFAM" id="SSF52743">
    <property type="entry name" value="Subtilisin-like"/>
    <property type="match status" value="1"/>
</dbReference>
<dbReference type="STRING" id="578462.A0A0L0TAB7"/>
<name>A0A0L0TAB7_ALLM3</name>
<dbReference type="InterPro" id="IPR023828">
    <property type="entry name" value="Peptidase_S8_Ser-AS"/>
</dbReference>
<dbReference type="InterPro" id="IPR046940">
    <property type="entry name" value="TPPII_Ig-like_sf"/>
</dbReference>
<evidence type="ECO:0000313" key="14">
    <source>
        <dbReference type="Proteomes" id="UP000054350"/>
    </source>
</evidence>
<evidence type="ECO:0000256" key="1">
    <source>
        <dbReference type="ARBA" id="ARBA00001910"/>
    </source>
</evidence>
<organism evidence="13 14">
    <name type="scientific">Allomyces macrogynus (strain ATCC 38327)</name>
    <name type="common">Allomyces javanicus var. macrogynus</name>
    <dbReference type="NCBI Taxonomy" id="578462"/>
    <lineage>
        <taxon>Eukaryota</taxon>
        <taxon>Fungi</taxon>
        <taxon>Fungi incertae sedis</taxon>
        <taxon>Blastocladiomycota</taxon>
        <taxon>Blastocladiomycetes</taxon>
        <taxon>Blastocladiales</taxon>
        <taxon>Blastocladiaceae</taxon>
        <taxon>Allomyces</taxon>
    </lineage>
</organism>
<dbReference type="PROSITE" id="PS51892">
    <property type="entry name" value="SUBTILASE"/>
    <property type="match status" value="1"/>
</dbReference>
<sequence length="1337" mass="143113">MALHKIDQFPVHGLLPKEETEAAAFLRKNPEYDGRNTIIAILDTGVDPGAPGLQTTTDGKPKIVDIVDCTGAGDVPMSAPVEPTPVQLDADAIPTLRGATGRRLLLSPDWTNPSGTYRVGIKRGYDLFPVPVLNRLKKERKAEFMTHHARLEAQLLAELATAPADAKRDLQTRVDALKTLADQYDDVGPVYDVVCWYDGTHFRVVVDTDESGDLRHQPTLASYRFEGQYHRFSAQDNLNFSVNVYDSGAVVSIATVSGSHGTHVAAIAAAHHAEEPALNGIAPGAQIVSLRIGDGRLMGMETGPALARSVLAMVQNKVDLVNISYGEAASVANTGRFIELLRDHAVRRHNIVVVSSAGNEGPALTTVGAPGGTTAGVISVGAHVGHNQMAAEYNLIDNRIPEREYTWSSRGPTYDGDWGVDIYAPGSAITSVPTYQLAGYQLMNGTSMSSPNACGNLALLISGWKAEVPDRAVNSFRLLKAVQNTGRPVETDPFKRPCLRIDKAFTHLIAHKDAVDQEVNFAVSIGEHKARGVYLRDAHETAVPYSNNVTITPEFPLPPVKHDWNAEYFMDLDVPAASPVPSPVTTRDAQNAAKLGMDLRLALVPSAPWVRAPAYAHMTSEARAFPVEVDAHLLTPGLHIAHVDAYDTTNKDKGVLFSVPITICKPQAPDAITSSIKFENVATSAGSIDRRYIAVPHGATFADISVRARSGPNDLVPAIFLVRTLQLAPQQRWSHESNGQTYMLRVGRTQTEAFETKRQRVLGGVTMELTLAQWWTAASNHLVDIDITFHGIEVHGTTALVQGDKIARLTVESHLRREEDVAVTLTVAALRKFVRAQSAEISPLSNTRDVTPSTRQVHQLVLTFPVEVTEASQAVTPRLVGLTRVLYDAPYEALLLHVVDAFQRRLATHDMYPKEVKLAKGSYTVQVQIRHDNLAVLEELKNVMLALDTPAPKGNAVDLYPSFEAAVTGGAKVGKITLERGERRAVFAKVAQDIAGAAAGDVLVGTVSVAEGGKTKIDGGYEALQVAVTSGKAAASATSAAKPAAAASLDEVVRDAKIAYLKTLKDDEDARVALLAELEAVHPTHLPLLLAKLDLAVAVGGAEAVILAAELTLKAQAKAQAAAAGEHEAEAAAAAALKAAETRKAALVTALLHKAQALLDLTAAARSQAGSDAAVDAADADAAEEHDEVEEVIEEVVEEETTEETSYELVAPPTPMLAAANIVIHADHGAGAHRAEFEAAVAELRTWQPDPPKDSYAHLQVTAAHLAGGAVARPGAALKAVNAFLDSVPRTPGNADAVKKAYALRRALLVQLGWTVYADAEHKWSWVRFPEPGQNPF</sequence>
<feature type="domain" description="Peptidase S8/S53" evidence="9">
    <location>
        <begin position="34"/>
        <end position="463"/>
    </location>
</feature>
<dbReference type="Pfam" id="PF12580">
    <property type="entry name" value="TPPII"/>
    <property type="match status" value="1"/>
</dbReference>
<evidence type="ECO:0000256" key="4">
    <source>
        <dbReference type="ARBA" id="ARBA00022438"/>
    </source>
</evidence>
<accession>A0A0L0TAB7</accession>
<dbReference type="OrthoDB" id="10256524at2759"/>